<feature type="region of interest" description="Disordered" evidence="2">
    <location>
        <begin position="88"/>
        <end position="108"/>
    </location>
</feature>
<gene>
    <name evidence="3" type="ORF">KHLLAP_LOCUS1383</name>
</gene>
<evidence type="ECO:0000256" key="1">
    <source>
        <dbReference type="ARBA" id="ARBA00008842"/>
    </source>
</evidence>
<dbReference type="Gene3D" id="2.40.160.120">
    <property type="match status" value="1"/>
</dbReference>
<dbReference type="GO" id="GO:0016020">
    <property type="term" value="C:membrane"/>
    <property type="evidence" value="ECO:0007669"/>
    <property type="project" value="TreeGrafter"/>
</dbReference>
<feature type="compositionally biased region" description="Basic and acidic residues" evidence="2">
    <location>
        <begin position="274"/>
        <end position="284"/>
    </location>
</feature>
<dbReference type="GO" id="GO:0005829">
    <property type="term" value="C:cytosol"/>
    <property type="evidence" value="ECO:0007669"/>
    <property type="project" value="TreeGrafter"/>
</dbReference>
<dbReference type="SUPFAM" id="SSF144000">
    <property type="entry name" value="Oxysterol-binding protein-like"/>
    <property type="match status" value="1"/>
</dbReference>
<feature type="region of interest" description="Disordered" evidence="2">
    <location>
        <begin position="121"/>
        <end position="147"/>
    </location>
</feature>
<reference evidence="3" key="1">
    <citation type="submission" date="2023-10" db="EMBL/GenBank/DDBJ databases">
        <authorList>
            <person name="Hackl T."/>
        </authorList>
    </citation>
    <scope>NUCLEOTIDE SEQUENCE</scope>
</reference>
<dbReference type="Proteomes" id="UP001295740">
    <property type="component" value="Unassembled WGS sequence"/>
</dbReference>
<dbReference type="InterPro" id="IPR000648">
    <property type="entry name" value="Oxysterol-bd"/>
</dbReference>
<comment type="similarity">
    <text evidence="1">Belongs to the OSBP family.</text>
</comment>
<keyword evidence="4" id="KW-1185">Reference proteome</keyword>
<protein>
    <submittedName>
        <fullName evidence="3">Uu.00g037680.m01.CDS01</fullName>
    </submittedName>
</protein>
<feature type="compositionally biased region" description="Polar residues" evidence="2">
    <location>
        <begin position="258"/>
        <end position="271"/>
    </location>
</feature>
<name>A0AAI8V9N1_9PEZI</name>
<sequence>MYARGILFGKMQYELGDHSVVKCPELGLTAEIDFKTKGWVSGTYNALGGTIRNEQTGEALFELSGLWSEEMTIKDLRNGKKDTFFDARRARPSKPQVRPLEEQDERESQKLWQKTAQAVKEKNHEVATDEKTKIEDKQREEAASRATGGVDWHPRLFRAVRADIDGEGADMEKLEWIINAQIDGATPEKQAEQVMGIYPIIPGQNTRERNIVPPNASAGNPKTAGKPASDDRPGDLIDFGQISQNDDAASAPKLDSKPATNIHDTSTNANSIHDMLESTGHKSDGPLIDFTGDMKKDLPPAKGPPPAMKRTETEESSDAFYDAQS</sequence>
<evidence type="ECO:0000256" key="2">
    <source>
        <dbReference type="SAM" id="MobiDB-lite"/>
    </source>
</evidence>
<evidence type="ECO:0000313" key="4">
    <source>
        <dbReference type="Proteomes" id="UP001295740"/>
    </source>
</evidence>
<feature type="compositionally biased region" description="Basic and acidic residues" evidence="2">
    <location>
        <begin position="121"/>
        <end position="143"/>
    </location>
</feature>
<dbReference type="PANTHER" id="PTHR10972">
    <property type="entry name" value="OXYSTEROL-BINDING PROTEIN-RELATED"/>
    <property type="match status" value="1"/>
</dbReference>
<feature type="region of interest" description="Disordered" evidence="2">
    <location>
        <begin position="205"/>
        <end position="325"/>
    </location>
</feature>
<dbReference type="EMBL" id="CAUWAG010000003">
    <property type="protein sequence ID" value="CAJ2500915.1"/>
    <property type="molecule type" value="Genomic_DNA"/>
</dbReference>
<comment type="caution">
    <text evidence="3">The sequence shown here is derived from an EMBL/GenBank/DDBJ whole genome shotgun (WGS) entry which is preliminary data.</text>
</comment>
<dbReference type="GO" id="GO:0032934">
    <property type="term" value="F:sterol binding"/>
    <property type="evidence" value="ECO:0007669"/>
    <property type="project" value="TreeGrafter"/>
</dbReference>
<proteinExistence type="inferred from homology"/>
<evidence type="ECO:0000313" key="3">
    <source>
        <dbReference type="EMBL" id="CAJ2500915.1"/>
    </source>
</evidence>
<accession>A0AAI8V9N1</accession>
<dbReference type="PANTHER" id="PTHR10972:SF102">
    <property type="entry name" value="OXYSTEROL-BINDING PROTEIN"/>
    <property type="match status" value="1"/>
</dbReference>
<dbReference type="GO" id="GO:0032541">
    <property type="term" value="C:cortical endoplasmic reticulum"/>
    <property type="evidence" value="ECO:0007669"/>
    <property type="project" value="TreeGrafter"/>
</dbReference>
<dbReference type="Pfam" id="PF01237">
    <property type="entry name" value="Oxysterol_BP"/>
    <property type="match status" value="1"/>
</dbReference>
<dbReference type="InterPro" id="IPR037239">
    <property type="entry name" value="OSBP_sf"/>
</dbReference>
<dbReference type="AlphaFoldDB" id="A0AAI8V9N1"/>
<dbReference type="Gene3D" id="3.30.70.3490">
    <property type="match status" value="1"/>
</dbReference>
<organism evidence="3 4">
    <name type="scientific">Anthostomella pinea</name>
    <dbReference type="NCBI Taxonomy" id="933095"/>
    <lineage>
        <taxon>Eukaryota</taxon>
        <taxon>Fungi</taxon>
        <taxon>Dikarya</taxon>
        <taxon>Ascomycota</taxon>
        <taxon>Pezizomycotina</taxon>
        <taxon>Sordariomycetes</taxon>
        <taxon>Xylariomycetidae</taxon>
        <taxon>Xylariales</taxon>
        <taxon>Xylariaceae</taxon>
        <taxon>Anthostomella</taxon>
    </lineage>
</organism>